<dbReference type="GO" id="GO:0005829">
    <property type="term" value="C:cytosol"/>
    <property type="evidence" value="ECO:0007669"/>
    <property type="project" value="TreeGrafter"/>
</dbReference>
<feature type="region of interest" description="Disordered" evidence="4">
    <location>
        <begin position="55"/>
        <end position="79"/>
    </location>
</feature>
<dbReference type="InterPro" id="IPR014729">
    <property type="entry name" value="Rossmann-like_a/b/a_fold"/>
</dbReference>
<comment type="subcellular location">
    <subcellularLocation>
        <location evidence="3">Cytoplasm</location>
    </subcellularLocation>
</comment>
<comment type="similarity">
    <text evidence="3">Belongs to the CTU2/NCS2 family.</text>
</comment>
<dbReference type="GO" id="GO:0032447">
    <property type="term" value="P:protein urmylation"/>
    <property type="evidence" value="ECO:0007669"/>
    <property type="project" value="UniProtKB-UniRule"/>
</dbReference>
<organism evidence="5">
    <name type="scientific">Cucumis melo</name>
    <name type="common">Muskmelon</name>
    <dbReference type="NCBI Taxonomy" id="3656"/>
    <lineage>
        <taxon>Eukaryota</taxon>
        <taxon>Viridiplantae</taxon>
        <taxon>Streptophyta</taxon>
        <taxon>Embryophyta</taxon>
        <taxon>Tracheophyta</taxon>
        <taxon>Spermatophyta</taxon>
        <taxon>Magnoliopsida</taxon>
        <taxon>eudicotyledons</taxon>
        <taxon>Gunneridae</taxon>
        <taxon>Pentapetalae</taxon>
        <taxon>rosids</taxon>
        <taxon>fabids</taxon>
        <taxon>Cucurbitales</taxon>
        <taxon>Cucurbitaceae</taxon>
        <taxon>Benincaseae</taxon>
        <taxon>Cucumis</taxon>
    </lineage>
</organism>
<dbReference type="HAMAP" id="MF_03054">
    <property type="entry name" value="CTU2"/>
    <property type="match status" value="1"/>
</dbReference>
<dbReference type="PANTHER" id="PTHR20882">
    <property type="entry name" value="CYTOPLASMIC TRNA 2-THIOLATION PROTEIN 2"/>
    <property type="match status" value="1"/>
</dbReference>
<dbReference type="PANTHER" id="PTHR20882:SF14">
    <property type="entry name" value="CYTOPLASMIC TRNA 2-THIOLATION PROTEIN 2"/>
    <property type="match status" value="1"/>
</dbReference>
<name>A0A9I9CWQ1_CUCME</name>
<accession>A0A9I9CWQ1</accession>
<keyword evidence="1 3" id="KW-0963">Cytoplasm</keyword>
<keyword evidence="2 3" id="KW-0819">tRNA processing</keyword>
<proteinExistence type="inferred from homology"/>
<dbReference type="GO" id="GO:0016783">
    <property type="term" value="F:sulfurtransferase activity"/>
    <property type="evidence" value="ECO:0007669"/>
    <property type="project" value="EnsemblPlants"/>
</dbReference>
<evidence type="ECO:0000256" key="3">
    <source>
        <dbReference type="HAMAP-Rule" id="MF_03054"/>
    </source>
</evidence>
<sequence length="506" mass="55486">KQKNIKPCREAYTQFESLQRRTFVALNLKAFQSLPSMACNSSACQSNCYRNQHDEHTIEQDSPPSSRPGTAAVGESRITNDDNSNTNLCFKCKSKERMSTSGVGDDGRLCSDCFRSNLFAKFRQAVTSNAMISPSDKVLVAFSGGPCSRVALQFVHEIQVKAHKNFEASRDRSLQVFGVGVAYINETAAYSIPSDEIDKTIQTIQSVVSSLSQPRKDLHIVPIENVYSSNLSDGREKLKKLLDAVDDVTGKEDLISYLRMLSLQKIAAENGYNRLLVGTCTSRIACHVISSTVKGQGYSLPADVQYIDARWEVPVVLPLLDCLAQELNMLCCIDGSGSLKTVELTKKSSSGINDLVSSFVALLQVENPSRESTIVRTAGKLTPFNFSRIPDLNESNNVPLATKRRQKRNNFKHVNSLSSESFCAVCNGPLNTSDVQTRHASSSILGACCSSCQFQILPKDSLSHELFLSLLPPSMVARATHGSLGNSNSLRNKIQEFLLSDDDAES</sequence>
<comment type="function">
    <text evidence="3">Plays a central role in 2-thiolation of mcm(5)S(2)U at tRNA wobble positions of tRNA(Lys), tRNA(Glu) and tRNA(Gln). May act by forming a heterodimer with NCS6/CTU1 that ligates sulfur from thiocarboxylated URM1 onto the uridine of tRNAs at wobble position.</text>
</comment>
<dbReference type="EnsemblPlants" id="MELO3C009712.2.1">
    <property type="protein sequence ID" value="MELO3C009712.2.1"/>
    <property type="gene ID" value="MELO3C009712.2"/>
</dbReference>
<evidence type="ECO:0000256" key="4">
    <source>
        <dbReference type="SAM" id="MobiDB-lite"/>
    </source>
</evidence>
<reference evidence="5" key="1">
    <citation type="submission" date="2023-03" db="UniProtKB">
        <authorList>
            <consortium name="EnsemblPlants"/>
        </authorList>
    </citation>
    <scope>IDENTIFICATION</scope>
</reference>
<evidence type="ECO:0000256" key="1">
    <source>
        <dbReference type="ARBA" id="ARBA00022490"/>
    </source>
</evidence>
<evidence type="ECO:0000313" key="5">
    <source>
        <dbReference type="EnsemblPlants" id="MELO3C009712.2.1"/>
    </source>
</evidence>
<dbReference type="GO" id="GO:0010311">
    <property type="term" value="P:lateral root formation"/>
    <property type="evidence" value="ECO:0007669"/>
    <property type="project" value="EnsemblPlants"/>
</dbReference>
<evidence type="ECO:0000256" key="2">
    <source>
        <dbReference type="ARBA" id="ARBA00022694"/>
    </source>
</evidence>
<dbReference type="GO" id="GO:0002143">
    <property type="term" value="P:tRNA wobble position uridine thiolation"/>
    <property type="evidence" value="ECO:0007669"/>
    <property type="project" value="TreeGrafter"/>
</dbReference>
<dbReference type="AlphaFoldDB" id="A0A9I9CWQ1"/>
<comment type="pathway">
    <text evidence="3">tRNA modification; 5-methoxycarbonylmethyl-2-thiouridine-tRNA biosynthesis.</text>
</comment>
<dbReference type="SUPFAM" id="SSF52402">
    <property type="entry name" value="Adenine nucleotide alpha hydrolases-like"/>
    <property type="match status" value="1"/>
</dbReference>
<dbReference type="InterPro" id="IPR019407">
    <property type="entry name" value="CTU2"/>
</dbReference>
<protein>
    <recommendedName>
        <fullName evidence="3">Cytoplasmic tRNA 2-thiolation protein 2</fullName>
    </recommendedName>
</protein>
<dbReference type="GO" id="GO:0000049">
    <property type="term" value="F:tRNA binding"/>
    <property type="evidence" value="ECO:0007669"/>
    <property type="project" value="InterPro"/>
</dbReference>
<dbReference type="GO" id="GO:0016779">
    <property type="term" value="F:nucleotidyltransferase activity"/>
    <property type="evidence" value="ECO:0007669"/>
    <property type="project" value="UniProtKB-UniRule"/>
</dbReference>
<dbReference type="Gene3D" id="3.40.50.620">
    <property type="entry name" value="HUPs"/>
    <property type="match status" value="1"/>
</dbReference>
<dbReference type="Gramene" id="MELO3C009712.2.1">
    <property type="protein sequence ID" value="MELO3C009712.2.1"/>
    <property type="gene ID" value="MELO3C009712.2"/>
</dbReference>